<dbReference type="SUPFAM" id="SSF49265">
    <property type="entry name" value="Fibronectin type III"/>
    <property type="match status" value="1"/>
</dbReference>
<dbReference type="Gene3D" id="2.60.40.10">
    <property type="entry name" value="Immunoglobulins"/>
    <property type="match status" value="2"/>
</dbReference>
<feature type="chain" id="PRO_5046661128" description="Fibronectin type-III domain-containing protein" evidence="1">
    <location>
        <begin position="22"/>
        <end position="233"/>
    </location>
</feature>
<evidence type="ECO:0000256" key="1">
    <source>
        <dbReference type="SAM" id="SignalP"/>
    </source>
</evidence>
<dbReference type="RefSeq" id="WP_203001074.1">
    <property type="nucleotide sequence ID" value="NZ_JAEMEF010000011.1"/>
</dbReference>
<dbReference type="InterPro" id="IPR013783">
    <property type="entry name" value="Ig-like_fold"/>
</dbReference>
<name>A0ABS1WN79_9FLAO</name>
<evidence type="ECO:0000313" key="3">
    <source>
        <dbReference type="EMBL" id="MBL7560591.1"/>
    </source>
</evidence>
<comment type="caution">
    <text evidence="3">The sequence shown here is derived from an EMBL/GenBank/DDBJ whole genome shotgun (WGS) entry which is preliminary data.</text>
</comment>
<dbReference type="PROSITE" id="PS50853">
    <property type="entry name" value="FN3"/>
    <property type="match status" value="1"/>
</dbReference>
<evidence type="ECO:0000259" key="2">
    <source>
        <dbReference type="PROSITE" id="PS50853"/>
    </source>
</evidence>
<accession>A0ABS1WN79</accession>
<feature type="signal peptide" evidence="1">
    <location>
        <begin position="1"/>
        <end position="21"/>
    </location>
</feature>
<keyword evidence="1" id="KW-0732">Signal</keyword>
<sequence>MNKLIKIVPVMLIAITFMACGGSDDGGSAPPTPNTAPTAVSNLIYPSSDLLCIDTNIEFEWAAATDADNDNLEYTIRVATDRDQTNIVAQQTTSNTSVLITLNPGIAYYWNVVASDGEDEAEASPTLAFYTEGEGVSNYVPFAASIIAPEMDAFLDSGSVSLQWSGSDVDVDDTLTYDVFFGTTDTPDLLQSDVTATTLDVTTVAGTTYYWKIDTKDNNGTKSIGQVWTFTTN</sequence>
<reference evidence="3 4" key="1">
    <citation type="submission" date="2020-12" db="EMBL/GenBank/DDBJ databases">
        <title>Olleya sediminilitoris sp. nov., isolated from a tidal flat.</title>
        <authorList>
            <person name="Park S."/>
            <person name="Yoon J.-H."/>
        </authorList>
    </citation>
    <scope>NUCLEOTIDE SEQUENCE [LARGE SCALE GENOMIC DNA]</scope>
    <source>
        <strain evidence="3 4">YSTF-M6</strain>
    </source>
</reference>
<protein>
    <recommendedName>
        <fullName evidence="2">Fibronectin type-III domain-containing protein</fullName>
    </recommendedName>
</protein>
<evidence type="ECO:0000313" key="4">
    <source>
        <dbReference type="Proteomes" id="UP000605013"/>
    </source>
</evidence>
<proteinExistence type="predicted"/>
<keyword evidence="4" id="KW-1185">Reference proteome</keyword>
<organism evidence="3 4">
    <name type="scientific">Olleya sediminilitoris</name>
    <dbReference type="NCBI Taxonomy" id="2795739"/>
    <lineage>
        <taxon>Bacteria</taxon>
        <taxon>Pseudomonadati</taxon>
        <taxon>Bacteroidota</taxon>
        <taxon>Flavobacteriia</taxon>
        <taxon>Flavobacteriales</taxon>
        <taxon>Flavobacteriaceae</taxon>
    </lineage>
</organism>
<dbReference type="InterPro" id="IPR036116">
    <property type="entry name" value="FN3_sf"/>
</dbReference>
<gene>
    <name evidence="3" type="ORF">JAO71_12355</name>
</gene>
<feature type="domain" description="Fibronectin type-III" evidence="2">
    <location>
        <begin position="36"/>
        <end position="134"/>
    </location>
</feature>
<dbReference type="PROSITE" id="PS51257">
    <property type="entry name" value="PROKAR_LIPOPROTEIN"/>
    <property type="match status" value="1"/>
</dbReference>
<dbReference type="Proteomes" id="UP000605013">
    <property type="component" value="Unassembled WGS sequence"/>
</dbReference>
<dbReference type="InterPro" id="IPR003961">
    <property type="entry name" value="FN3_dom"/>
</dbReference>
<dbReference type="EMBL" id="JAEMEF010000011">
    <property type="protein sequence ID" value="MBL7560591.1"/>
    <property type="molecule type" value="Genomic_DNA"/>
</dbReference>